<feature type="chain" id="PRO_5037364061" description="Copper amine oxidase-like N-terminal domain-containing protein" evidence="1">
    <location>
        <begin position="29"/>
        <end position="405"/>
    </location>
</feature>
<dbReference type="RefSeq" id="WP_213518553.1">
    <property type="nucleotide sequence ID" value="NZ_BOSE01000008.1"/>
</dbReference>
<dbReference type="Gene3D" id="2.60.120.380">
    <property type="match status" value="2"/>
</dbReference>
<accession>A0A919YW10</accession>
<dbReference type="InterPro" id="IPR012854">
    <property type="entry name" value="Cu_amine_oxidase-like_N"/>
</dbReference>
<evidence type="ECO:0000256" key="1">
    <source>
        <dbReference type="SAM" id="SignalP"/>
    </source>
</evidence>
<dbReference type="SUPFAM" id="SSF89260">
    <property type="entry name" value="Collagen-binding domain"/>
    <property type="match status" value="2"/>
</dbReference>
<dbReference type="Gene3D" id="3.30.457.10">
    <property type="entry name" value="Copper amine oxidase-like, N-terminal domain"/>
    <property type="match status" value="1"/>
</dbReference>
<gene>
    <name evidence="3" type="ORF">J40TS1_39380</name>
</gene>
<organism evidence="3 4">
    <name type="scientific">Paenibacillus montaniterrae</name>
    <dbReference type="NCBI Taxonomy" id="429341"/>
    <lineage>
        <taxon>Bacteria</taxon>
        <taxon>Bacillati</taxon>
        <taxon>Bacillota</taxon>
        <taxon>Bacilli</taxon>
        <taxon>Bacillales</taxon>
        <taxon>Paenibacillaceae</taxon>
        <taxon>Paenibacillus</taxon>
    </lineage>
</organism>
<feature type="domain" description="Copper amine oxidase-like N-terminal" evidence="2">
    <location>
        <begin position="297"/>
        <end position="403"/>
    </location>
</feature>
<keyword evidence="4" id="KW-1185">Reference proteome</keyword>
<protein>
    <recommendedName>
        <fullName evidence="2">Copper amine oxidase-like N-terminal domain-containing protein</fullName>
    </recommendedName>
</protein>
<reference evidence="3" key="1">
    <citation type="submission" date="2021-03" db="EMBL/GenBank/DDBJ databases">
        <title>Antimicrobial resistance genes in bacteria isolated from Japanese honey, and their potential for conferring macrolide and lincosamide resistance in the American foulbrood pathogen Paenibacillus larvae.</title>
        <authorList>
            <person name="Okamoto M."/>
            <person name="Kumagai M."/>
            <person name="Kanamori H."/>
            <person name="Takamatsu D."/>
        </authorList>
    </citation>
    <scope>NUCLEOTIDE SEQUENCE</scope>
    <source>
        <strain evidence="3">J40TS1</strain>
    </source>
</reference>
<comment type="caution">
    <text evidence="3">The sequence shown here is derived from an EMBL/GenBank/DDBJ whole genome shotgun (WGS) entry which is preliminary data.</text>
</comment>
<evidence type="ECO:0000313" key="3">
    <source>
        <dbReference type="EMBL" id="GIP18296.1"/>
    </source>
</evidence>
<keyword evidence="1" id="KW-0732">Signal</keyword>
<dbReference type="Proteomes" id="UP000683139">
    <property type="component" value="Unassembled WGS sequence"/>
</dbReference>
<dbReference type="SUPFAM" id="SSF55383">
    <property type="entry name" value="Copper amine oxidase, domain N"/>
    <property type="match status" value="1"/>
</dbReference>
<feature type="signal peptide" evidence="1">
    <location>
        <begin position="1"/>
        <end position="28"/>
    </location>
</feature>
<evidence type="ECO:0000259" key="2">
    <source>
        <dbReference type="Pfam" id="PF07833"/>
    </source>
</evidence>
<dbReference type="InterPro" id="IPR036582">
    <property type="entry name" value="Mao_N_sf"/>
</dbReference>
<name>A0A919YW10_9BACL</name>
<evidence type="ECO:0000313" key="4">
    <source>
        <dbReference type="Proteomes" id="UP000683139"/>
    </source>
</evidence>
<sequence>MKKLGMMVLSLVLMSTLVSSLLNPTASANPNLTETEKNDSFETATSIELNRKYTGVIEGYSSDAGSSVDYYKFTLPVDGNVIVTIHNQEGKNWYLDILTPEHTFNTLFSNNLTEPLDKSKKSSRIEVGLPAGTYYMKVTGSPETVSVPYSFETTYLQGANFEKEPNDTLQEATAVQLNKAYSGVIEEYYDTWTYSGTSNDYFVFTLDKKTEIAAGIKNKAGSTWYMELTDAKGAQLLKHYSNPNSSSYSSTVKTLEAGKYYIRMSGYNDAADKVYKFMLSDKGVKELRALNDISVYIDGEHQAYTQPPVLENGTTLVPMRAIFEKLGATVVWNSKNKVVTAKKGETEIKLTIDSKVATVNNKSIPLAQPAKVMNGSTMVPLRFVSEALGANIIWFQDTSTIYIGS</sequence>
<dbReference type="Pfam" id="PF07833">
    <property type="entry name" value="Cu_amine_oxidN1"/>
    <property type="match status" value="1"/>
</dbReference>
<dbReference type="AlphaFoldDB" id="A0A919YW10"/>
<proteinExistence type="predicted"/>
<dbReference type="EMBL" id="BOSE01000008">
    <property type="protein sequence ID" value="GIP18296.1"/>
    <property type="molecule type" value="Genomic_DNA"/>
</dbReference>